<sequence length="177" mass="19868">IAPSPHRIAASGMSTMIYFPNLTFQNKPQQRQQQQQTDDDASWVDQALSANTSFAGTFIACVTRDNIFSDEGTYQRCEYRLTWIACDPLKAIPFPTSVDSGDKNENETGNYQSPKDMTDYDAQYGYVESWSAKAFRIFPALKKRCTAAIPTDVLKAVKMFALAQNDRATGIIEEKQL</sequence>
<dbReference type="AlphaFoldDB" id="A0A9W8CH94"/>
<comment type="caution">
    <text evidence="2">The sequence shown here is derived from an EMBL/GenBank/DDBJ whole genome shotgun (WGS) entry which is preliminary data.</text>
</comment>
<gene>
    <name evidence="2" type="ORF">LPJ64_005118</name>
</gene>
<accession>A0A9W8CH94</accession>
<evidence type="ECO:0000313" key="3">
    <source>
        <dbReference type="Proteomes" id="UP001145021"/>
    </source>
</evidence>
<evidence type="ECO:0000313" key="2">
    <source>
        <dbReference type="EMBL" id="KAJ1643077.1"/>
    </source>
</evidence>
<protein>
    <submittedName>
        <fullName evidence="2">Uncharacterized protein</fullName>
    </submittedName>
</protein>
<organism evidence="2 3">
    <name type="scientific">Coemansia asiatica</name>
    <dbReference type="NCBI Taxonomy" id="1052880"/>
    <lineage>
        <taxon>Eukaryota</taxon>
        <taxon>Fungi</taxon>
        <taxon>Fungi incertae sedis</taxon>
        <taxon>Zoopagomycota</taxon>
        <taxon>Kickxellomycotina</taxon>
        <taxon>Kickxellomycetes</taxon>
        <taxon>Kickxellales</taxon>
        <taxon>Kickxellaceae</taxon>
        <taxon>Coemansia</taxon>
    </lineage>
</organism>
<dbReference type="EMBL" id="JANBOH010000299">
    <property type="protein sequence ID" value="KAJ1643077.1"/>
    <property type="molecule type" value="Genomic_DNA"/>
</dbReference>
<name>A0A9W8CH94_9FUNG</name>
<evidence type="ECO:0000256" key="1">
    <source>
        <dbReference type="SAM" id="MobiDB-lite"/>
    </source>
</evidence>
<feature type="non-terminal residue" evidence="2">
    <location>
        <position position="177"/>
    </location>
</feature>
<dbReference type="Proteomes" id="UP001145021">
    <property type="component" value="Unassembled WGS sequence"/>
</dbReference>
<reference evidence="2" key="1">
    <citation type="submission" date="2022-07" db="EMBL/GenBank/DDBJ databases">
        <title>Phylogenomic reconstructions and comparative analyses of Kickxellomycotina fungi.</title>
        <authorList>
            <person name="Reynolds N.K."/>
            <person name="Stajich J.E."/>
            <person name="Barry K."/>
            <person name="Grigoriev I.V."/>
            <person name="Crous P."/>
            <person name="Smith M.E."/>
        </authorList>
    </citation>
    <scope>NUCLEOTIDE SEQUENCE</scope>
    <source>
        <strain evidence="2">NBRC 105413</strain>
    </source>
</reference>
<keyword evidence="3" id="KW-1185">Reference proteome</keyword>
<proteinExistence type="predicted"/>
<feature type="region of interest" description="Disordered" evidence="1">
    <location>
        <begin position="96"/>
        <end position="115"/>
    </location>
</feature>